<dbReference type="PROSITE" id="PS00028">
    <property type="entry name" value="ZINC_FINGER_C2H2_1"/>
    <property type="match status" value="8"/>
</dbReference>
<dbReference type="GO" id="GO:0003700">
    <property type="term" value="F:DNA-binding transcription factor activity"/>
    <property type="evidence" value="ECO:0007669"/>
    <property type="project" value="TreeGrafter"/>
</dbReference>
<evidence type="ECO:0000256" key="9">
    <source>
        <dbReference type="SAM" id="MobiDB-lite"/>
    </source>
</evidence>
<feature type="region of interest" description="Disordered" evidence="9">
    <location>
        <begin position="331"/>
        <end position="354"/>
    </location>
</feature>
<comment type="caution">
    <text evidence="11">The sequence shown here is derived from an EMBL/GenBank/DDBJ whole genome shotgun (WGS) entry which is preliminary data.</text>
</comment>
<feature type="domain" description="C2H2-type" evidence="10">
    <location>
        <begin position="107"/>
        <end position="135"/>
    </location>
</feature>
<evidence type="ECO:0000256" key="3">
    <source>
        <dbReference type="ARBA" id="ARBA00022737"/>
    </source>
</evidence>
<dbReference type="OrthoDB" id="6077919at2759"/>
<feature type="region of interest" description="Disordered" evidence="9">
    <location>
        <begin position="423"/>
        <end position="503"/>
    </location>
</feature>
<accession>A0A8K0K7V1</accession>
<evidence type="ECO:0000313" key="12">
    <source>
        <dbReference type="Proteomes" id="UP000792457"/>
    </source>
</evidence>
<dbReference type="Proteomes" id="UP000792457">
    <property type="component" value="Unassembled WGS sequence"/>
</dbReference>
<dbReference type="EMBL" id="KZ308426">
    <property type="protein sequence ID" value="KAG8229332.1"/>
    <property type="molecule type" value="Genomic_DNA"/>
</dbReference>
<reference evidence="11" key="2">
    <citation type="submission" date="2017-10" db="EMBL/GenBank/DDBJ databases">
        <title>Ladona fulva Genome sequencing and assembly.</title>
        <authorList>
            <person name="Murali S."/>
            <person name="Richards S."/>
            <person name="Bandaranaike D."/>
            <person name="Bellair M."/>
            <person name="Blankenburg K."/>
            <person name="Chao H."/>
            <person name="Dinh H."/>
            <person name="Doddapaneni H."/>
            <person name="Dugan-Rocha S."/>
            <person name="Elkadiri S."/>
            <person name="Gnanaolivu R."/>
            <person name="Hernandez B."/>
            <person name="Skinner E."/>
            <person name="Javaid M."/>
            <person name="Lee S."/>
            <person name="Li M."/>
            <person name="Ming W."/>
            <person name="Munidasa M."/>
            <person name="Muniz J."/>
            <person name="Nguyen L."/>
            <person name="Hughes D."/>
            <person name="Osuji N."/>
            <person name="Pu L.-L."/>
            <person name="Puazo M."/>
            <person name="Qu C."/>
            <person name="Quiroz J."/>
            <person name="Raj R."/>
            <person name="Weissenberger G."/>
            <person name="Xin Y."/>
            <person name="Zou X."/>
            <person name="Han Y."/>
            <person name="Worley K."/>
            <person name="Muzny D."/>
            <person name="Gibbs R."/>
        </authorList>
    </citation>
    <scope>NUCLEOTIDE SEQUENCE</scope>
    <source>
        <strain evidence="11">Sampled in the wild</strain>
    </source>
</reference>
<dbReference type="PROSITE" id="PS50157">
    <property type="entry name" value="ZINC_FINGER_C2H2_2"/>
    <property type="match status" value="8"/>
</dbReference>
<feature type="domain" description="C2H2-type" evidence="10">
    <location>
        <begin position="368"/>
        <end position="395"/>
    </location>
</feature>
<evidence type="ECO:0000313" key="11">
    <source>
        <dbReference type="EMBL" id="KAG8229332.1"/>
    </source>
</evidence>
<dbReference type="FunFam" id="3.30.160.60:FF:002343">
    <property type="entry name" value="Zinc finger protein 33A"/>
    <property type="match status" value="1"/>
</dbReference>
<dbReference type="InterPro" id="IPR013087">
    <property type="entry name" value="Znf_C2H2_type"/>
</dbReference>
<evidence type="ECO:0000256" key="1">
    <source>
        <dbReference type="ARBA" id="ARBA00004123"/>
    </source>
</evidence>
<feature type="domain" description="C2H2-type" evidence="10">
    <location>
        <begin position="136"/>
        <end position="163"/>
    </location>
</feature>
<dbReference type="InterPro" id="IPR036236">
    <property type="entry name" value="Znf_C2H2_sf"/>
</dbReference>
<feature type="compositionally biased region" description="Gly residues" evidence="9">
    <location>
        <begin position="478"/>
        <end position="496"/>
    </location>
</feature>
<feature type="region of interest" description="Disordered" evidence="9">
    <location>
        <begin position="152"/>
        <end position="171"/>
    </location>
</feature>
<dbReference type="Gene3D" id="3.30.160.60">
    <property type="entry name" value="Classic Zinc Finger"/>
    <property type="match status" value="7"/>
</dbReference>
<feature type="domain" description="C2H2-type" evidence="10">
    <location>
        <begin position="403"/>
        <end position="430"/>
    </location>
</feature>
<reference evidence="11" key="1">
    <citation type="submission" date="2013-04" db="EMBL/GenBank/DDBJ databases">
        <authorList>
            <person name="Qu J."/>
            <person name="Murali S.C."/>
            <person name="Bandaranaike D."/>
            <person name="Bellair M."/>
            <person name="Blankenburg K."/>
            <person name="Chao H."/>
            <person name="Dinh H."/>
            <person name="Doddapaneni H."/>
            <person name="Downs B."/>
            <person name="Dugan-Rocha S."/>
            <person name="Elkadiri S."/>
            <person name="Gnanaolivu R.D."/>
            <person name="Hernandez B."/>
            <person name="Javaid M."/>
            <person name="Jayaseelan J.C."/>
            <person name="Lee S."/>
            <person name="Li M."/>
            <person name="Ming W."/>
            <person name="Munidasa M."/>
            <person name="Muniz J."/>
            <person name="Nguyen L."/>
            <person name="Ongeri F."/>
            <person name="Osuji N."/>
            <person name="Pu L.-L."/>
            <person name="Puazo M."/>
            <person name="Qu C."/>
            <person name="Quiroz J."/>
            <person name="Raj R."/>
            <person name="Weissenberger G."/>
            <person name="Xin Y."/>
            <person name="Zou X."/>
            <person name="Han Y."/>
            <person name="Richards S."/>
            <person name="Worley K."/>
            <person name="Muzny D."/>
            <person name="Gibbs R."/>
        </authorList>
    </citation>
    <scope>NUCLEOTIDE SEQUENCE</scope>
    <source>
        <strain evidence="11">Sampled in the wild</strain>
    </source>
</reference>
<comment type="subcellular location">
    <subcellularLocation>
        <location evidence="1">Nucleus</location>
    </subcellularLocation>
</comment>
<dbReference type="Pfam" id="PF13894">
    <property type="entry name" value="zf-C2H2_4"/>
    <property type="match status" value="1"/>
</dbReference>
<dbReference type="SMART" id="SM00355">
    <property type="entry name" value="ZnF_C2H2"/>
    <property type="match status" value="8"/>
</dbReference>
<feature type="domain" description="C2H2-type" evidence="10">
    <location>
        <begin position="270"/>
        <end position="299"/>
    </location>
</feature>
<evidence type="ECO:0000256" key="4">
    <source>
        <dbReference type="ARBA" id="ARBA00022771"/>
    </source>
</evidence>
<evidence type="ECO:0000256" key="8">
    <source>
        <dbReference type="PROSITE-ProRule" id="PRU00042"/>
    </source>
</evidence>
<protein>
    <recommendedName>
        <fullName evidence="10">C2H2-type domain-containing protein</fullName>
    </recommendedName>
</protein>
<gene>
    <name evidence="11" type="ORF">J437_LFUL007140</name>
</gene>
<dbReference type="GO" id="GO:0005634">
    <property type="term" value="C:nucleus"/>
    <property type="evidence" value="ECO:0007669"/>
    <property type="project" value="UniProtKB-SubCell"/>
</dbReference>
<feature type="region of interest" description="Disordered" evidence="9">
    <location>
        <begin position="1"/>
        <end position="97"/>
    </location>
</feature>
<evidence type="ECO:0000256" key="2">
    <source>
        <dbReference type="ARBA" id="ARBA00022723"/>
    </source>
</evidence>
<keyword evidence="5" id="KW-0862">Zinc</keyword>
<sequence>MKFMHQLAHVHQAHSNQQQQGQQPQQLSGTPQQSGQAQSQQGGPQQQQGPQGQQTGPPQQQHQQTQTQQTQTPHHMALGLTGLGGNGHSSSGSGGPVIGGTSVLGGYECDVCHRLFRQRDRLREHGRIHGTGETPYTCGVCERGFTSQDACRCHMQSHPPQSSDPSDGGGLLQPPPGHVCTTCDKVMASAGRTPITHIRHGNTITPRRQGDRPFSCKLCGTTYASAGDLRRHVESHPGERPLLCPVCWKTFKSRLGLENHARLHTGERPFACPFAACGRAFAQRAALDYHAKTHTGENHRTCERCGKHFKSGPGYANHMRLHTPCGPDGTESYLKSASSRKSHLPTSSPPPIPLPLGSDGKLLHNLLKTCEECGKNFKSGPGYENHMRLHALRRTYGPEFYLKTCERCGKHFKSGPGYANHMRLHTLRGTNGPNGEIHQGHQSHHHGNHRPPLPTGGGSTPGGPNSTNNGSGTNNSSGGSGSASGGSSGGSGGGTRLGTPGPL</sequence>
<dbReference type="Pfam" id="PF12874">
    <property type="entry name" value="zf-met"/>
    <property type="match status" value="1"/>
</dbReference>
<proteinExistence type="predicted"/>
<keyword evidence="3" id="KW-0677">Repeat</keyword>
<keyword evidence="6" id="KW-0238">DNA-binding</keyword>
<feature type="domain" description="C2H2-type" evidence="10">
    <location>
        <begin position="214"/>
        <end position="241"/>
    </location>
</feature>
<evidence type="ECO:0000256" key="5">
    <source>
        <dbReference type="ARBA" id="ARBA00022833"/>
    </source>
</evidence>
<keyword evidence="12" id="KW-1185">Reference proteome</keyword>
<feature type="compositionally biased region" description="Low complexity" evidence="9">
    <location>
        <begin position="462"/>
        <end position="477"/>
    </location>
</feature>
<feature type="domain" description="C2H2-type" evidence="10">
    <location>
        <begin position="242"/>
        <end position="269"/>
    </location>
</feature>
<evidence type="ECO:0000256" key="7">
    <source>
        <dbReference type="ARBA" id="ARBA00023242"/>
    </source>
</evidence>
<keyword evidence="7" id="KW-0539">Nucleus</keyword>
<organism evidence="11 12">
    <name type="scientific">Ladona fulva</name>
    <name type="common">Scarce chaser dragonfly</name>
    <name type="synonym">Libellula fulva</name>
    <dbReference type="NCBI Taxonomy" id="123851"/>
    <lineage>
        <taxon>Eukaryota</taxon>
        <taxon>Metazoa</taxon>
        <taxon>Ecdysozoa</taxon>
        <taxon>Arthropoda</taxon>
        <taxon>Hexapoda</taxon>
        <taxon>Insecta</taxon>
        <taxon>Pterygota</taxon>
        <taxon>Palaeoptera</taxon>
        <taxon>Odonata</taxon>
        <taxon>Epiprocta</taxon>
        <taxon>Anisoptera</taxon>
        <taxon>Libelluloidea</taxon>
        <taxon>Libellulidae</taxon>
        <taxon>Ladona</taxon>
    </lineage>
</organism>
<evidence type="ECO:0000259" key="10">
    <source>
        <dbReference type="PROSITE" id="PS50157"/>
    </source>
</evidence>
<dbReference type="GO" id="GO:0008270">
    <property type="term" value="F:zinc ion binding"/>
    <property type="evidence" value="ECO:0007669"/>
    <property type="project" value="UniProtKB-KW"/>
</dbReference>
<name>A0A8K0K7V1_LADFU</name>
<evidence type="ECO:0000256" key="6">
    <source>
        <dbReference type="ARBA" id="ARBA00023125"/>
    </source>
</evidence>
<dbReference type="GO" id="GO:0006357">
    <property type="term" value="P:regulation of transcription by RNA polymerase II"/>
    <property type="evidence" value="ECO:0007669"/>
    <property type="project" value="TreeGrafter"/>
</dbReference>
<keyword evidence="2" id="KW-0479">Metal-binding</keyword>
<dbReference type="SUPFAM" id="SSF57667">
    <property type="entry name" value="beta-beta-alpha zinc fingers"/>
    <property type="match status" value="4"/>
</dbReference>
<dbReference type="AlphaFoldDB" id="A0A8K0K7V1"/>
<keyword evidence="4 8" id="KW-0863">Zinc-finger</keyword>
<dbReference type="PANTHER" id="PTHR24390">
    <property type="entry name" value="ZINC FINGER PROTEIN"/>
    <property type="match status" value="1"/>
</dbReference>
<feature type="compositionally biased region" description="Low complexity" evidence="9">
    <location>
        <begin position="17"/>
        <end position="80"/>
    </location>
</feature>
<dbReference type="Pfam" id="PF00096">
    <property type="entry name" value="zf-C2H2"/>
    <property type="match status" value="3"/>
</dbReference>
<feature type="domain" description="C2H2-type" evidence="10">
    <location>
        <begin position="300"/>
        <end position="327"/>
    </location>
</feature>
<dbReference type="PANTHER" id="PTHR24390:SF159">
    <property type="entry name" value="GROWTH FACTOR INDEPENDENT 1 TRANSCRIPTIONAL REPRESSOR"/>
    <property type="match status" value="1"/>
</dbReference>
<feature type="compositionally biased region" description="Gly residues" evidence="9">
    <location>
        <begin position="81"/>
        <end position="97"/>
    </location>
</feature>
<dbReference type="GO" id="GO:0000978">
    <property type="term" value="F:RNA polymerase II cis-regulatory region sequence-specific DNA binding"/>
    <property type="evidence" value="ECO:0007669"/>
    <property type="project" value="TreeGrafter"/>
</dbReference>